<accession>A0A1A2T1H4</accession>
<gene>
    <name evidence="2" type="ORF">A5683_03880</name>
</gene>
<dbReference type="AlphaFoldDB" id="A0A1A2T1H4"/>
<evidence type="ECO:0000313" key="3">
    <source>
        <dbReference type="Proteomes" id="UP000092389"/>
    </source>
</evidence>
<dbReference type="Proteomes" id="UP000092389">
    <property type="component" value="Unassembled WGS sequence"/>
</dbReference>
<protein>
    <submittedName>
        <fullName evidence="2">Uncharacterized protein</fullName>
    </submittedName>
</protein>
<evidence type="ECO:0000256" key="1">
    <source>
        <dbReference type="SAM" id="MobiDB-lite"/>
    </source>
</evidence>
<dbReference type="EMBL" id="LZJU01000151">
    <property type="protein sequence ID" value="OBH70269.1"/>
    <property type="molecule type" value="Genomic_DNA"/>
</dbReference>
<feature type="region of interest" description="Disordered" evidence="1">
    <location>
        <begin position="1"/>
        <end position="65"/>
    </location>
</feature>
<sequence>MNPDVGSGSMFACRRAQDSSDVSGQPSSNTTTATPQATAGTCTTMVLGQRNARKPPLGTYSRYAR</sequence>
<feature type="compositionally biased region" description="Low complexity" evidence="1">
    <location>
        <begin position="30"/>
        <end position="44"/>
    </location>
</feature>
<reference evidence="2 3" key="1">
    <citation type="submission" date="2016-06" db="EMBL/GenBank/DDBJ databases">
        <authorList>
            <person name="Kjaerup R.B."/>
            <person name="Dalgaard T.S."/>
            <person name="Juul-Madsen H.R."/>
        </authorList>
    </citation>
    <scope>NUCLEOTIDE SEQUENCE [LARGE SCALE GENOMIC DNA]</scope>
    <source>
        <strain evidence="2 3">E152</strain>
    </source>
</reference>
<evidence type="ECO:0000313" key="2">
    <source>
        <dbReference type="EMBL" id="OBH70269.1"/>
    </source>
</evidence>
<feature type="compositionally biased region" description="Polar residues" evidence="1">
    <location>
        <begin position="19"/>
        <end position="29"/>
    </location>
</feature>
<comment type="caution">
    <text evidence="2">The sequence shown here is derived from an EMBL/GenBank/DDBJ whole genome shotgun (WGS) entry which is preliminary data.</text>
</comment>
<proteinExistence type="predicted"/>
<name>A0A1A2T1H4_MYCNT</name>
<organism evidence="2 3">
    <name type="scientific">Mycobacterium mantenii</name>
    <dbReference type="NCBI Taxonomy" id="560555"/>
    <lineage>
        <taxon>Bacteria</taxon>
        <taxon>Bacillati</taxon>
        <taxon>Actinomycetota</taxon>
        <taxon>Actinomycetes</taxon>
        <taxon>Mycobacteriales</taxon>
        <taxon>Mycobacteriaceae</taxon>
        <taxon>Mycobacterium</taxon>
        <taxon>Mycobacterium avium complex (MAC)</taxon>
    </lineage>
</organism>